<organism evidence="6 7">
    <name type="scientific">Hathewaya histolytica</name>
    <name type="common">Clostridium histolyticum</name>
    <dbReference type="NCBI Taxonomy" id="1498"/>
    <lineage>
        <taxon>Bacteria</taxon>
        <taxon>Bacillati</taxon>
        <taxon>Bacillota</taxon>
        <taxon>Clostridia</taxon>
        <taxon>Eubacteriales</taxon>
        <taxon>Clostridiaceae</taxon>
        <taxon>Hathewaya</taxon>
    </lineage>
</organism>
<keyword evidence="4" id="KW-0862">Zinc</keyword>
<keyword evidence="2" id="KW-0479">Metal-binding</keyword>
<dbReference type="OrthoDB" id="9802248at2"/>
<evidence type="ECO:0000256" key="1">
    <source>
        <dbReference type="ARBA" id="ARBA00001947"/>
    </source>
</evidence>
<dbReference type="EMBL" id="LR590481">
    <property type="protein sequence ID" value="VTQ92408.1"/>
    <property type="molecule type" value="Genomic_DNA"/>
</dbReference>
<dbReference type="SMART" id="SM00849">
    <property type="entry name" value="Lactamase_B"/>
    <property type="match status" value="1"/>
</dbReference>
<keyword evidence="7" id="KW-1185">Reference proteome</keyword>
<evidence type="ECO:0000313" key="7">
    <source>
        <dbReference type="Proteomes" id="UP000308489"/>
    </source>
</evidence>
<dbReference type="Pfam" id="PF00753">
    <property type="entry name" value="Lactamase_B"/>
    <property type="match status" value="1"/>
</dbReference>
<evidence type="ECO:0000256" key="4">
    <source>
        <dbReference type="ARBA" id="ARBA00022833"/>
    </source>
</evidence>
<evidence type="ECO:0000256" key="3">
    <source>
        <dbReference type="ARBA" id="ARBA00022801"/>
    </source>
</evidence>
<dbReference type="CDD" id="cd06262">
    <property type="entry name" value="metallo-hydrolase-like_MBL-fold"/>
    <property type="match status" value="1"/>
</dbReference>
<dbReference type="PANTHER" id="PTHR46233:SF3">
    <property type="entry name" value="HYDROXYACYLGLUTATHIONE HYDROLASE GLOC"/>
    <property type="match status" value="1"/>
</dbReference>
<gene>
    <name evidence="6" type="ORF">NCTC503_01951</name>
</gene>
<evidence type="ECO:0000259" key="5">
    <source>
        <dbReference type="SMART" id="SM00849"/>
    </source>
</evidence>
<dbReference type="InterPro" id="IPR051453">
    <property type="entry name" value="MBL_Glyoxalase_II"/>
</dbReference>
<dbReference type="AlphaFoldDB" id="A0A4U9RLQ9"/>
<dbReference type="RefSeq" id="WP_138210537.1">
    <property type="nucleotide sequence ID" value="NZ_CBCRUQ010000003.1"/>
</dbReference>
<dbReference type="PANTHER" id="PTHR46233">
    <property type="entry name" value="HYDROXYACYLGLUTATHIONE HYDROLASE GLOC"/>
    <property type="match status" value="1"/>
</dbReference>
<protein>
    <submittedName>
        <fullName evidence="6">Zn-dependent hydrolase, glyoxylase</fullName>
    </submittedName>
</protein>
<reference evidence="6 7" key="1">
    <citation type="submission" date="2019-05" db="EMBL/GenBank/DDBJ databases">
        <authorList>
            <consortium name="Pathogen Informatics"/>
        </authorList>
    </citation>
    <scope>NUCLEOTIDE SEQUENCE [LARGE SCALE GENOMIC DNA]</scope>
    <source>
        <strain evidence="6 7">NCTC503</strain>
    </source>
</reference>
<dbReference type="GO" id="GO:0046872">
    <property type="term" value="F:metal ion binding"/>
    <property type="evidence" value="ECO:0007669"/>
    <property type="project" value="UniProtKB-KW"/>
</dbReference>
<dbReference type="InterPro" id="IPR001279">
    <property type="entry name" value="Metallo-B-lactamas"/>
</dbReference>
<evidence type="ECO:0000256" key="2">
    <source>
        <dbReference type="ARBA" id="ARBA00022723"/>
    </source>
</evidence>
<dbReference type="SUPFAM" id="SSF56281">
    <property type="entry name" value="Metallo-hydrolase/oxidoreductase"/>
    <property type="match status" value="1"/>
</dbReference>
<accession>A0A4U9RLQ9</accession>
<dbReference type="InterPro" id="IPR036866">
    <property type="entry name" value="RibonucZ/Hydroxyglut_hydro"/>
</dbReference>
<dbReference type="Gene3D" id="3.60.15.10">
    <property type="entry name" value="Ribonuclease Z/Hydroxyacylglutathione hydrolase-like"/>
    <property type="match status" value="1"/>
</dbReference>
<proteinExistence type="predicted"/>
<dbReference type="KEGG" id="hhw:NCTC503_01951"/>
<sequence>MQVKRVVAGIYGANCYIIMDENTNEALVLDPGGDVDDILKGIEELGAKIKYIFLTHGHVDHTSGVELLKNLVKADVAINERDSELINRGAYLYGPLLEGKEPVFYLNHGDKYTVGNIEIECIETPGHTPGGMSFIIEDSVFTGDTLFYGSIGRTDLEGGNQDTILKSIKNELLTLSDDTIVYPGHGRQTTIGNEKSINPFIKTIL</sequence>
<dbReference type="GO" id="GO:0016787">
    <property type="term" value="F:hydrolase activity"/>
    <property type="evidence" value="ECO:0007669"/>
    <property type="project" value="UniProtKB-KW"/>
</dbReference>
<evidence type="ECO:0000313" key="6">
    <source>
        <dbReference type="EMBL" id="VTQ92408.1"/>
    </source>
</evidence>
<feature type="domain" description="Metallo-beta-lactamase" evidence="5">
    <location>
        <begin position="12"/>
        <end position="185"/>
    </location>
</feature>
<dbReference type="Proteomes" id="UP000308489">
    <property type="component" value="Chromosome 1"/>
</dbReference>
<comment type="cofactor">
    <cofactor evidence="1">
        <name>Zn(2+)</name>
        <dbReference type="ChEBI" id="CHEBI:29105"/>
    </cofactor>
</comment>
<keyword evidence="3 6" id="KW-0378">Hydrolase</keyword>
<name>A0A4U9RLQ9_HATHI</name>